<dbReference type="Pfam" id="PF00565">
    <property type="entry name" value="SNase"/>
    <property type="match status" value="1"/>
</dbReference>
<dbReference type="SUPFAM" id="SSF50199">
    <property type="entry name" value="Staphylococcal nuclease"/>
    <property type="match status" value="1"/>
</dbReference>
<proteinExistence type="predicted"/>
<gene>
    <name evidence="3" type="ORF">TCIL3000_7_1040</name>
</gene>
<name>G0UPJ2_TRYCI</name>
<evidence type="ECO:0000259" key="2">
    <source>
        <dbReference type="Pfam" id="PF00565"/>
    </source>
</evidence>
<organism evidence="3">
    <name type="scientific">Trypanosoma congolense (strain IL3000)</name>
    <dbReference type="NCBI Taxonomy" id="1068625"/>
    <lineage>
        <taxon>Eukaryota</taxon>
        <taxon>Discoba</taxon>
        <taxon>Euglenozoa</taxon>
        <taxon>Kinetoplastea</taxon>
        <taxon>Metakinetoplastina</taxon>
        <taxon>Trypanosomatida</taxon>
        <taxon>Trypanosomatidae</taxon>
        <taxon>Trypanosoma</taxon>
        <taxon>Nannomonas</taxon>
    </lineage>
</organism>
<feature type="region of interest" description="Disordered" evidence="1">
    <location>
        <begin position="165"/>
        <end position="187"/>
    </location>
</feature>
<feature type="domain" description="TNase-like" evidence="2">
    <location>
        <begin position="4"/>
        <end position="138"/>
    </location>
</feature>
<evidence type="ECO:0000256" key="1">
    <source>
        <dbReference type="SAM" id="MobiDB-lite"/>
    </source>
</evidence>
<sequence>MLVRVRLRSVGMPELHEPYGQNARMHLRSVLFPVDGAPQRVLCNVTSVDEVGGFIADVFLNRSIGTVARGDKSFFQKSAVPPPFWTAEPFHCVANVTISVQEEMVRSGWAWVVDTDLVPNVRLRSLMAEAQFAKRGLWGVGDFFPPSQGTLRPRNSKRWPENWRSTRGGRGHFSAARRKATNTRPVM</sequence>
<protein>
    <recommendedName>
        <fullName evidence="2">TNase-like domain-containing protein</fullName>
    </recommendedName>
</protein>
<dbReference type="EMBL" id="HE575320">
    <property type="protein sequence ID" value="CCC91303.1"/>
    <property type="molecule type" value="Genomic_DNA"/>
</dbReference>
<dbReference type="InterPro" id="IPR016071">
    <property type="entry name" value="Staphylococal_nuclease_OB-fold"/>
</dbReference>
<feature type="compositionally biased region" description="Basic residues" evidence="1">
    <location>
        <begin position="167"/>
        <end position="181"/>
    </location>
</feature>
<dbReference type="Gene3D" id="2.40.50.90">
    <property type="match status" value="1"/>
</dbReference>
<reference evidence="3" key="1">
    <citation type="journal article" date="2012" name="Proc. Natl. Acad. Sci. U.S.A.">
        <title>Antigenic diversity is generated by distinct evolutionary mechanisms in African trypanosome species.</title>
        <authorList>
            <person name="Jackson A.P."/>
            <person name="Berry A."/>
            <person name="Aslett M."/>
            <person name="Allison H.C."/>
            <person name="Burton P."/>
            <person name="Vavrova-Anderson J."/>
            <person name="Brown R."/>
            <person name="Browne H."/>
            <person name="Corton N."/>
            <person name="Hauser H."/>
            <person name="Gamble J."/>
            <person name="Gilderthorp R."/>
            <person name="Marcello L."/>
            <person name="McQuillan J."/>
            <person name="Otto T.D."/>
            <person name="Quail M.A."/>
            <person name="Sanders M.J."/>
            <person name="van Tonder A."/>
            <person name="Ginger M.L."/>
            <person name="Field M.C."/>
            <person name="Barry J.D."/>
            <person name="Hertz-Fowler C."/>
            <person name="Berriman M."/>
        </authorList>
    </citation>
    <scope>NUCLEOTIDE SEQUENCE</scope>
    <source>
        <strain evidence="3">IL3000</strain>
    </source>
</reference>
<dbReference type="VEuPathDB" id="TriTrypDB:TcIL3000_7_1040"/>
<evidence type="ECO:0000313" key="3">
    <source>
        <dbReference type="EMBL" id="CCC91303.1"/>
    </source>
</evidence>
<dbReference type="AlphaFoldDB" id="G0UPJ2"/>
<dbReference type="InterPro" id="IPR035437">
    <property type="entry name" value="SNase_OB-fold_sf"/>
</dbReference>
<accession>G0UPJ2</accession>